<protein>
    <submittedName>
        <fullName evidence="1">Uncharacterized protein</fullName>
    </submittedName>
</protein>
<evidence type="ECO:0000313" key="2">
    <source>
        <dbReference type="Proteomes" id="UP001549019"/>
    </source>
</evidence>
<proteinExistence type="predicted"/>
<gene>
    <name evidence="1" type="ORF">ABHD89_000030</name>
</gene>
<comment type="caution">
    <text evidence="1">The sequence shown here is derived from an EMBL/GenBank/DDBJ whole genome shotgun (WGS) entry which is preliminary data.</text>
</comment>
<sequence>MRYLTPEYYIILSQADFQVLFTMF</sequence>
<dbReference type="Proteomes" id="UP001549019">
    <property type="component" value="Unassembled WGS sequence"/>
</dbReference>
<name>A0ABV2E5E8_9STAP</name>
<organism evidence="1 2">
    <name type="scientific">Salinicoccus halitifaciens</name>
    <dbReference type="NCBI Taxonomy" id="1073415"/>
    <lineage>
        <taxon>Bacteria</taxon>
        <taxon>Bacillati</taxon>
        <taxon>Bacillota</taxon>
        <taxon>Bacilli</taxon>
        <taxon>Bacillales</taxon>
        <taxon>Staphylococcaceae</taxon>
        <taxon>Salinicoccus</taxon>
    </lineage>
</organism>
<dbReference type="EMBL" id="JBDZDV010000001">
    <property type="protein sequence ID" value="MET3109642.1"/>
    <property type="molecule type" value="Genomic_DNA"/>
</dbReference>
<accession>A0ABV2E5E8</accession>
<evidence type="ECO:0000313" key="1">
    <source>
        <dbReference type="EMBL" id="MET3109642.1"/>
    </source>
</evidence>
<keyword evidence="2" id="KW-1185">Reference proteome</keyword>
<reference evidence="1 2" key="1">
    <citation type="submission" date="2024-05" db="EMBL/GenBank/DDBJ databases">
        <title>Genomic Encyclopedia of Type Strains, Phase IV (KMG-IV): sequencing the most valuable type-strain genomes for metagenomic binning, comparative biology and taxonomic classification.</title>
        <authorList>
            <person name="Goeker M."/>
        </authorList>
    </citation>
    <scope>NUCLEOTIDE SEQUENCE [LARGE SCALE GENOMIC DNA]</scope>
    <source>
        <strain evidence="1 2">DSM 25286</strain>
    </source>
</reference>